<evidence type="ECO:0000256" key="2">
    <source>
        <dbReference type="SAM" id="MobiDB-lite"/>
    </source>
</evidence>
<feature type="compositionally biased region" description="Basic and acidic residues" evidence="2">
    <location>
        <begin position="890"/>
        <end position="899"/>
    </location>
</feature>
<gene>
    <name evidence="3" type="primary">orf1930</name>
</gene>
<feature type="coiled-coil region" evidence="1">
    <location>
        <begin position="1011"/>
        <end position="1039"/>
    </location>
</feature>
<sequence length="1930" mass="216588">MNLPDGNKIFEFIISVVYVLNDWLERVLGGIIFPSLVVTNEALKPSYHSLLSSFPEPVAEFFGKFSPLAVFFESFILTYLIFFLWLAFCTRNDPSDQNRSDGGAGGASPPSPPLLSAQENSRCYCPSCIISSLSFPTRPLLPRSMPASLSRVNISNLRGANPFYFLFGGKQEQLEKEQQEQAHYELAKQERYDRRIRETILQELEKENGNSEGTECKTLTLQEALEKATPLQRFLLDIINREEDILEKGGKETPLKEIFIEIDHFAGEQRRKNWGEAFLSPNISPAEIDTIILKRAKERIKSLSEEERKELLSIDFFSSPFETELPLSTGGQRRMDRWLDERYRLSPNIALYEEQLRKAYQKFLEYEEVLLSWGRGEEEKARVREWEINKALGHAIDLFNKGKALTKAAKEERASVADWKCVTSRREEQHVSNLEKILDNVIKSEKKHLLNEFQEAVQKELKSRQAYLVQFFGEEARRAFSDREDIRKLYTARLLHYKIERDKARFELEKIRSQMQMGQSNRFAKKRGPISSYIDQSNPFVGEPDAVRTPSHIECQAGFHRSMLGERAPSLVGLHRSMLGHGAPEWEIHLDKLFPFGHRTYFPLDPEFTTLLPTIHEEKEELFPLTERETHLLFPPEVEEVEDIPPVKRLPRGKRLSALEDIAEEARRARLHEAGEAVEKKSNPGSTKQASNVDDVRGSLAAPGLTSNDVRGGSLAAPGLTSNDVRGGSHPFGGKPYPAGKPGERGNKRGKDSEPFKSDSFEPIDPSQWRKQVAQDQKKADLHLKQAHPMSDEEFQELANSYQPDMLNPQLIGASLIGPQREEAKKKLSAWELAGLQRGDLQLSEQELPTSLSGVENNLQPLTSTHFDTEKETSVADKWKPPLPMILEEEGARSPHIERWNPAQRSRHGTMEEGARPPNIERWNPANEGVSDLIQQPNEERAETWSPRTSALFPNSDYIYGESGKLCTERGGSQASPFPAAPFPAVPALLEKEQLEKEEPEQPEQPKQLGRRELVEQLEKEQLERLEQLEKEKLEWLELMRREQPSRVPLGDISDVRGDSFSLHRRCQPGLLSSMSNDGKDPRGEAKNLFEFYSSFSTEDLFHMRMQVALEQKVIPPLPPLWSVNSSTVREVISTSLPPEIVRDLFTLPLGIRDPFAVKRLKNSFLEQLKLTHGELSQLTLDEYFDYLYLLGRGVGIQNLSTNLTPPGSEGDTYRALQLFIKAHATFCSDGTESDYPSFLLSDYPQLPFPTFLHNFLEKLFPFPFHMARGLQFVETDPGEEEIFSFSEDEESPRGPYGLSASTASTPRVSPRILEKFESIDSDVPDEESSWGSSGSSISNFSPRTRHSTNSYFHDEETPWGSSGSSISNFVPSNLCPHCDTAHFSPCALHALSFSQGTISHYRWRDSYPTSSFPFPQSWGRVGSPPSPPPFEEGTGGLMFSMSGLRAPSHMECAAEFTSLMLGERTNCNIFDFTGTCSMLGEQTPPNIFHVALAKSDDISDVRPGLHLQRQAQESPFPGSSFPSSLAKPSALHPRCTTLIDQEKIGNKLDGTLVTAMRGKIGTKDVTALQLKSEIPHASSAPAAHRICESSALAPGKVPSDTSTTGPLDPEAFKQYWKQCWKPNPEDILPLDGARRRPIAVPLQESERVAPTPSHIECKVGLHRSMLGERASSHIECKAAPGQRALSEIKDMKWRGVGVTSSKSAPLPVWGERSPSFPLQQSYKGARMADQQRGEFFPAGAENSALQYQYPGTLQGCGAGPVKTTPLEGAPADLPKEVSDLLTLFTLEKIYAVIPDSKSREILAHIRDKVSTTIQHSFYDSQAQIEEMRLSIQDQLGSDLDTVPLPPAGTPRSNFCYGRNKLTEAGILEAVGLKKPSLRAPQREEESQAMGIGSKGEYPDVPTDWWDSLDGSDLLDVLLRLLSLFCIIIF</sequence>
<dbReference type="RefSeq" id="YP_009162791.1">
    <property type="nucleotide sequence ID" value="NC_027722.1"/>
</dbReference>
<accession>A0A0U2F027</accession>
<feature type="compositionally biased region" description="Low complexity" evidence="2">
    <location>
        <begin position="1330"/>
        <end position="1342"/>
    </location>
</feature>
<name>A0A0U2F027_BOTBR</name>
<keyword evidence="3" id="KW-0496">Mitochondrion</keyword>
<organism evidence="3">
    <name type="scientific">Botryococcus braunii</name>
    <name type="common">Green alga</name>
    <dbReference type="NCBI Taxonomy" id="38881"/>
    <lineage>
        <taxon>Eukaryota</taxon>
        <taxon>Viridiplantae</taxon>
        <taxon>Chlorophyta</taxon>
        <taxon>core chlorophytes</taxon>
        <taxon>Trebouxiophyceae</taxon>
        <taxon>Trebouxiophyceae incertae sedis</taxon>
        <taxon>Elliptochloris clade</taxon>
        <taxon>Botryococcus</taxon>
    </lineage>
</organism>
<evidence type="ECO:0000256" key="1">
    <source>
        <dbReference type="SAM" id="Coils"/>
    </source>
</evidence>
<reference evidence="3" key="1">
    <citation type="journal article" date="2015" name="Mitochondrial DNA">
        <title>Complete mitochondrial genome of a hydrocarbon-producing green alga Botryococcus braunii strain Showa.</title>
        <authorList>
            <person name="Zou J."/>
            <person name="Bi G."/>
        </authorList>
    </citation>
    <scope>NUCLEOTIDE SEQUENCE</scope>
</reference>
<protein>
    <submittedName>
        <fullName evidence="3">Uncharacterized protein</fullName>
    </submittedName>
</protein>
<evidence type="ECO:0000313" key="3">
    <source>
        <dbReference type="EMBL" id="AKU37118.1"/>
    </source>
</evidence>
<feature type="compositionally biased region" description="Basic and acidic residues" evidence="2">
    <location>
        <begin position="742"/>
        <end position="760"/>
    </location>
</feature>
<dbReference type="EMBL" id="KR057902">
    <property type="protein sequence ID" value="AKU37118.1"/>
    <property type="molecule type" value="Genomic_DNA"/>
</dbReference>
<dbReference type="GeneID" id="25396237"/>
<feature type="region of interest" description="Disordered" evidence="2">
    <location>
        <begin position="674"/>
        <end position="781"/>
    </location>
</feature>
<keyword evidence="1" id="KW-0175">Coiled coil</keyword>
<feature type="compositionally biased region" description="Polar residues" evidence="2">
    <location>
        <begin position="683"/>
        <end position="692"/>
    </location>
</feature>
<proteinExistence type="predicted"/>
<feature type="region of interest" description="Disordered" evidence="2">
    <location>
        <begin position="1323"/>
        <end position="1342"/>
    </location>
</feature>
<geneLocation type="mitochondrion" evidence="3"/>
<feature type="region of interest" description="Disordered" evidence="2">
    <location>
        <begin position="890"/>
        <end position="927"/>
    </location>
</feature>
<feature type="region of interest" description="Disordered" evidence="2">
    <location>
        <begin position="1285"/>
        <end position="1305"/>
    </location>
</feature>